<feature type="transmembrane region" description="Helical" evidence="1">
    <location>
        <begin position="44"/>
        <end position="62"/>
    </location>
</feature>
<dbReference type="EMBL" id="RCZH01000009">
    <property type="protein sequence ID" value="TPG38732.1"/>
    <property type="molecule type" value="Genomic_DNA"/>
</dbReference>
<feature type="transmembrane region" description="Helical" evidence="1">
    <location>
        <begin position="101"/>
        <end position="119"/>
    </location>
</feature>
<keyword evidence="1" id="KW-0812">Transmembrane</keyword>
<evidence type="ECO:0000313" key="3">
    <source>
        <dbReference type="Proteomes" id="UP000319700"/>
    </source>
</evidence>
<keyword evidence="3" id="KW-1185">Reference proteome</keyword>
<proteinExistence type="predicted"/>
<dbReference type="AlphaFoldDB" id="A0A502ENW2"/>
<evidence type="ECO:0000313" key="2">
    <source>
        <dbReference type="EMBL" id="TPG38732.1"/>
    </source>
</evidence>
<comment type="caution">
    <text evidence="2">The sequence shown here is derived from an EMBL/GenBank/DDBJ whole genome shotgun (WGS) entry which is preliminary data.</text>
</comment>
<dbReference type="RefSeq" id="WP_140508288.1">
    <property type="nucleotide sequence ID" value="NZ_RCZH01000009.1"/>
</dbReference>
<feature type="transmembrane region" description="Helical" evidence="1">
    <location>
        <begin position="74"/>
        <end position="95"/>
    </location>
</feature>
<sequence length="191" mass="21633">MKLNTEVKYLTHKQSANFLLVSLSLIWAWMFIASKIDRGNDRGFMTSFGTIIILTFILVQFFAKVKSGEYLATFFYLSFGILAVFLFTMTIGLLIAAVIGWAGFVVPLTTIGFLLFFILRRLFSFPDNFVAFWVLFSLPILMGVTLKVLPFIVSIDKHELGIGFPIAIYLSFVFIAIAILCRESQIVIIEE</sequence>
<feature type="transmembrane region" description="Helical" evidence="1">
    <location>
        <begin position="161"/>
        <end position="181"/>
    </location>
</feature>
<evidence type="ECO:0000256" key="1">
    <source>
        <dbReference type="SAM" id="Phobius"/>
    </source>
</evidence>
<organism evidence="2 3">
    <name type="scientific">Flavobacterium pectinovorum</name>
    <dbReference type="NCBI Taxonomy" id="29533"/>
    <lineage>
        <taxon>Bacteria</taxon>
        <taxon>Pseudomonadati</taxon>
        <taxon>Bacteroidota</taxon>
        <taxon>Flavobacteriia</taxon>
        <taxon>Flavobacteriales</taxon>
        <taxon>Flavobacteriaceae</taxon>
        <taxon>Flavobacterium</taxon>
    </lineage>
</organism>
<protein>
    <submittedName>
        <fullName evidence="2">Uncharacterized protein</fullName>
    </submittedName>
</protein>
<name>A0A502ENW2_9FLAO</name>
<feature type="transmembrane region" description="Helical" evidence="1">
    <location>
        <begin position="131"/>
        <end position="155"/>
    </location>
</feature>
<feature type="transmembrane region" description="Helical" evidence="1">
    <location>
        <begin position="16"/>
        <end position="32"/>
    </location>
</feature>
<accession>A0A502ENW2</accession>
<dbReference type="OrthoDB" id="1355451at2"/>
<dbReference type="Proteomes" id="UP000319700">
    <property type="component" value="Unassembled WGS sequence"/>
</dbReference>
<reference evidence="2 3" key="1">
    <citation type="journal article" date="2019" name="Environ. Microbiol.">
        <title>Species interactions and distinct microbial communities in high Arctic permafrost affected cryosols are associated with the CH4 and CO2 gas fluxes.</title>
        <authorList>
            <person name="Altshuler I."/>
            <person name="Hamel J."/>
            <person name="Turney S."/>
            <person name="Magnuson E."/>
            <person name="Levesque R."/>
            <person name="Greer C."/>
            <person name="Whyte L.G."/>
        </authorList>
    </citation>
    <scope>NUCLEOTIDE SEQUENCE [LARGE SCALE GENOMIC DNA]</scope>
    <source>
        <strain evidence="2 3">42</strain>
    </source>
</reference>
<keyword evidence="1" id="KW-0472">Membrane</keyword>
<gene>
    <name evidence="2" type="ORF">EAH81_14700</name>
</gene>
<keyword evidence="1" id="KW-1133">Transmembrane helix</keyword>